<organism evidence="1 2">
    <name type="scientific">Priestia veravalensis</name>
    <dbReference type="NCBI Taxonomy" id="1414648"/>
    <lineage>
        <taxon>Bacteria</taxon>
        <taxon>Bacillati</taxon>
        <taxon>Bacillota</taxon>
        <taxon>Bacilli</taxon>
        <taxon>Bacillales</taxon>
        <taxon>Bacillaceae</taxon>
        <taxon>Priestia</taxon>
    </lineage>
</organism>
<accession>A0A0V8JH02</accession>
<gene>
    <name evidence="1" type="ORF">AS180_19645</name>
</gene>
<reference evidence="1 2" key="1">
    <citation type="submission" date="2015-11" db="EMBL/GenBank/DDBJ databases">
        <title>Bacillus caseinolyticus sp nov.</title>
        <authorList>
            <person name="Dastager S.G."/>
            <person name="Mawlankar R."/>
        </authorList>
    </citation>
    <scope>NUCLEOTIDE SEQUENCE [LARGE SCALE GENOMIC DNA]</scope>
    <source>
        <strain evidence="1 2">SGD-V-76</strain>
    </source>
</reference>
<dbReference type="Proteomes" id="UP000053681">
    <property type="component" value="Unassembled WGS sequence"/>
</dbReference>
<keyword evidence="2" id="KW-1185">Reference proteome</keyword>
<evidence type="ECO:0000313" key="2">
    <source>
        <dbReference type="Proteomes" id="UP000053681"/>
    </source>
</evidence>
<proteinExistence type="predicted"/>
<name>A0A0V8JH02_9BACI</name>
<dbReference type="SUPFAM" id="SSF51445">
    <property type="entry name" value="(Trans)glycosidases"/>
    <property type="match status" value="1"/>
</dbReference>
<sequence length="385" mass="44986">MSKFSSYGEDEKRKFQATGYFRLEQDHEKWCLVDPEGNAFVTIGVNHADESNLKYDHNFEIWKKKYGSRENWIKGLSKDLKDWGFNTIGWTGDYISGDWGIALDWFGDPINLGHSTSWSAADYKYADMPYCLQIRVAEFEDWNGQPSYPDVFSHEFDMYCEYLARSICADHTESKNLIGYFLVDIPAWLPHASGRDFEVLKDLNEKERSSKLFEVASKYYETITKYIRKYDPNHLILGDRYNGNKGIPEEVLSAMKPYVDVLSVQYFTSPNEEGYQKMKKELSSWQKFTGKPVILADIGNWCQTCMNPNRVSEIKDQSGRAADYIDSLSVILDEPWFLGWHWCAHLENKARGWGIKDPYDEPYHDFINPVKEFNKNVYKNIYQKV</sequence>
<dbReference type="Gene3D" id="3.20.20.80">
    <property type="entry name" value="Glycosidases"/>
    <property type="match status" value="2"/>
</dbReference>
<dbReference type="RefSeq" id="WP_062687378.1">
    <property type="nucleotide sequence ID" value="NZ_KQ758713.1"/>
</dbReference>
<evidence type="ECO:0000313" key="1">
    <source>
        <dbReference type="EMBL" id="KSU86249.1"/>
    </source>
</evidence>
<dbReference type="AlphaFoldDB" id="A0A0V8JH02"/>
<dbReference type="EMBL" id="LNQP01000099">
    <property type="protein sequence ID" value="KSU86249.1"/>
    <property type="molecule type" value="Genomic_DNA"/>
</dbReference>
<protein>
    <submittedName>
        <fullName evidence="1">Agarase</fullName>
    </submittedName>
</protein>
<dbReference type="InterPro" id="IPR017853">
    <property type="entry name" value="GH"/>
</dbReference>
<comment type="caution">
    <text evidence="1">The sequence shown here is derived from an EMBL/GenBank/DDBJ whole genome shotgun (WGS) entry which is preliminary data.</text>
</comment>